<dbReference type="Pfam" id="PF01476">
    <property type="entry name" value="LysM"/>
    <property type="match status" value="3"/>
</dbReference>
<keyword evidence="2" id="KW-0732">Signal</keyword>
<accession>A0ABZ2UHW9</accession>
<dbReference type="InterPro" id="IPR018392">
    <property type="entry name" value="LysM"/>
</dbReference>
<evidence type="ECO:0000313" key="4">
    <source>
        <dbReference type="EMBL" id="WYZ20758.1"/>
    </source>
</evidence>
<dbReference type="SMART" id="SM00257">
    <property type="entry name" value="LysM"/>
    <property type="match status" value="3"/>
</dbReference>
<comment type="similarity">
    <text evidence="1">Belongs to the transglycosylase Slt family.</text>
</comment>
<feature type="domain" description="LysM" evidence="3">
    <location>
        <begin position="488"/>
        <end position="531"/>
    </location>
</feature>
<dbReference type="Gene3D" id="1.10.530.10">
    <property type="match status" value="1"/>
</dbReference>
<dbReference type="InterPro" id="IPR036779">
    <property type="entry name" value="LysM_dom_sf"/>
</dbReference>
<dbReference type="InterPro" id="IPR023346">
    <property type="entry name" value="Lysozyme-like_dom_sf"/>
</dbReference>
<dbReference type="InterPro" id="IPR008258">
    <property type="entry name" value="Transglycosylase_SLT_dom_1"/>
</dbReference>
<evidence type="ECO:0000259" key="3">
    <source>
        <dbReference type="PROSITE" id="PS51782"/>
    </source>
</evidence>
<feature type="chain" id="PRO_5047275280" evidence="2">
    <location>
        <begin position="21"/>
        <end position="612"/>
    </location>
</feature>
<organism evidence="4 5">
    <name type="scientific">Flavobacterium soyae</name>
    <dbReference type="NCBI Taxonomy" id="2903098"/>
    <lineage>
        <taxon>Bacteria</taxon>
        <taxon>Pseudomonadati</taxon>
        <taxon>Bacteroidota</taxon>
        <taxon>Flavobacteriia</taxon>
        <taxon>Flavobacteriales</taxon>
        <taxon>Flavobacteriaceae</taxon>
        <taxon>Flavobacterium</taxon>
    </lineage>
</organism>
<dbReference type="SUPFAM" id="SSF53955">
    <property type="entry name" value="Lysozyme-like"/>
    <property type="match status" value="1"/>
</dbReference>
<reference evidence="4 5" key="1">
    <citation type="submission" date="2024-03" db="EMBL/GenBank/DDBJ databases">
        <title>Flavobacterium soyae.</title>
        <authorList>
            <person name="Zheng W."/>
        </authorList>
    </citation>
    <scope>NUCLEOTIDE SEQUENCE [LARGE SCALE GENOMIC DNA]</scope>
    <source>
        <strain evidence="4 5">55</strain>
    </source>
</reference>
<proteinExistence type="inferred from homology"/>
<gene>
    <name evidence="4" type="ORF">AABD74_04680</name>
</gene>
<dbReference type="EMBL" id="CP150845">
    <property type="protein sequence ID" value="WYZ20758.1"/>
    <property type="molecule type" value="Genomic_DNA"/>
</dbReference>
<dbReference type="PROSITE" id="PS51782">
    <property type="entry name" value="LYSM"/>
    <property type="match status" value="3"/>
</dbReference>
<evidence type="ECO:0000256" key="2">
    <source>
        <dbReference type="SAM" id="SignalP"/>
    </source>
</evidence>
<dbReference type="PANTHER" id="PTHR33734">
    <property type="entry name" value="LYSM DOMAIN-CONTAINING GPI-ANCHORED PROTEIN 2"/>
    <property type="match status" value="1"/>
</dbReference>
<feature type="domain" description="LysM" evidence="3">
    <location>
        <begin position="403"/>
        <end position="446"/>
    </location>
</feature>
<dbReference type="PANTHER" id="PTHR33734:SF22">
    <property type="entry name" value="MEMBRANE-BOUND LYTIC MUREIN TRANSGLYCOSYLASE D"/>
    <property type="match status" value="1"/>
</dbReference>
<dbReference type="SUPFAM" id="SSF54106">
    <property type="entry name" value="LysM domain"/>
    <property type="match status" value="3"/>
</dbReference>
<name>A0ABZ2UHW9_9FLAO</name>
<dbReference type="PROSITE" id="PS00922">
    <property type="entry name" value="TRANSGLYCOSYLASE"/>
    <property type="match status" value="1"/>
</dbReference>
<protein>
    <submittedName>
        <fullName evidence="4">LysM peptidoglycan-binding domain-containing protein</fullName>
    </submittedName>
</protein>
<sequence>MIVKKISLAVTALFSMTMFAQESATASLEIKSEVKLSYLDSIKSTFKKDDLAAKVDSLWMNELVSLDIYDDLTKDIQTINKDVTVDEELPTELLKQRLAVMNEKSPFEIEYNQGLENIIKSFLKNRKKSFSRLMALSEYYFPIFEETFAKEKVPLEIKYLAVVESALNPKAVSKMGATGLWQFMYGTGKQYSLKIDSYIDERSDPLKATAACSDYLTRMFNIFNDWELVLASYNSGPGNVTKAIRRSGGKTGYWDIRNYLPKETQGYVPAFYATMYLFEYHKEHGINPERAVVKNFETDTVCIKNQMSFKQIADLLDMPQSQIQLLNPSYKLNVVPFYQGEQHFLRLPKDKIATFLSNEDKIYAYVKHESEFKTIPTRLAMKIAPKGKPVRDTQSLEVSKDIEFYKVKKGDNLGSIADKYNVNISDLKKWNNLKSNAIALGKTLKIKSDIDSSVKAVKEPKTLPVIEKNTGEAIASADDSDKVSIQTVEYVVAAGDNLGSIAKKFGTTIADLKTLNDLTSNNIGLGKTLVVSKIVTEIQEPVSTAVASNSVDSFKKKAPSAKTMSEDYYVKKGDSLYSISKKYPGVTISDIKKWNGIKDEDIKPGMKLKING</sequence>
<dbReference type="CDD" id="cd00118">
    <property type="entry name" value="LysM"/>
    <property type="match status" value="3"/>
</dbReference>
<dbReference type="RefSeq" id="WP_232679830.1">
    <property type="nucleotide sequence ID" value="NZ_CP150845.1"/>
</dbReference>
<dbReference type="Gene3D" id="3.10.350.10">
    <property type="entry name" value="LysM domain"/>
    <property type="match status" value="3"/>
</dbReference>
<keyword evidence="5" id="KW-1185">Reference proteome</keyword>
<dbReference type="Proteomes" id="UP001623852">
    <property type="component" value="Chromosome"/>
</dbReference>
<feature type="domain" description="LysM" evidence="3">
    <location>
        <begin position="566"/>
        <end position="610"/>
    </location>
</feature>
<dbReference type="Pfam" id="PF01464">
    <property type="entry name" value="SLT"/>
    <property type="match status" value="1"/>
</dbReference>
<feature type="signal peptide" evidence="2">
    <location>
        <begin position="1"/>
        <end position="20"/>
    </location>
</feature>
<dbReference type="CDD" id="cd16894">
    <property type="entry name" value="MltD-like"/>
    <property type="match status" value="1"/>
</dbReference>
<evidence type="ECO:0000313" key="5">
    <source>
        <dbReference type="Proteomes" id="UP001623852"/>
    </source>
</evidence>
<dbReference type="InterPro" id="IPR000189">
    <property type="entry name" value="Transglyc_AS"/>
</dbReference>
<evidence type="ECO:0000256" key="1">
    <source>
        <dbReference type="ARBA" id="ARBA00007734"/>
    </source>
</evidence>